<proteinExistence type="predicted"/>
<dbReference type="InterPro" id="IPR045154">
    <property type="entry name" value="PCF11-like"/>
</dbReference>
<dbReference type="Proteomes" id="UP000095085">
    <property type="component" value="Unassembled WGS sequence"/>
</dbReference>
<accession>A0A1E4RCT7</accession>
<keyword evidence="4" id="KW-1185">Reference proteome</keyword>
<dbReference type="SMART" id="SM00582">
    <property type="entry name" value="RPR"/>
    <property type="match status" value="1"/>
</dbReference>
<dbReference type="GO" id="GO:0005849">
    <property type="term" value="C:mRNA cleavage factor complex"/>
    <property type="evidence" value="ECO:0007669"/>
    <property type="project" value="TreeGrafter"/>
</dbReference>
<dbReference type="InterPro" id="IPR047415">
    <property type="entry name" value="Pcf11_CID"/>
</dbReference>
<dbReference type="PROSITE" id="PS51391">
    <property type="entry name" value="CID"/>
    <property type="match status" value="1"/>
</dbReference>
<dbReference type="PANTHER" id="PTHR15921">
    <property type="entry name" value="PRE-MRNA CLEAVAGE COMPLEX II"/>
    <property type="match status" value="1"/>
</dbReference>
<evidence type="ECO:0000313" key="4">
    <source>
        <dbReference type="Proteomes" id="UP000095085"/>
    </source>
</evidence>
<feature type="domain" description="CID" evidence="2">
    <location>
        <begin position="4"/>
        <end position="141"/>
    </location>
</feature>
<organism evidence="3 4">
    <name type="scientific">Hyphopichia burtonii NRRL Y-1933</name>
    <dbReference type="NCBI Taxonomy" id="984485"/>
    <lineage>
        <taxon>Eukaryota</taxon>
        <taxon>Fungi</taxon>
        <taxon>Dikarya</taxon>
        <taxon>Ascomycota</taxon>
        <taxon>Saccharomycotina</taxon>
        <taxon>Pichiomycetes</taxon>
        <taxon>Debaryomycetaceae</taxon>
        <taxon>Hyphopichia</taxon>
    </lineage>
</organism>
<evidence type="ECO:0000256" key="1">
    <source>
        <dbReference type="SAM" id="MobiDB-lite"/>
    </source>
</evidence>
<reference evidence="4" key="1">
    <citation type="submission" date="2016-05" db="EMBL/GenBank/DDBJ databases">
        <title>Comparative genomics of biotechnologically important yeasts.</title>
        <authorList>
            <consortium name="DOE Joint Genome Institute"/>
            <person name="Riley R."/>
            <person name="Haridas S."/>
            <person name="Wolfe K.H."/>
            <person name="Lopes M.R."/>
            <person name="Hittinger C.T."/>
            <person name="Goker M."/>
            <person name="Salamov A."/>
            <person name="Wisecaver J."/>
            <person name="Long T.M."/>
            <person name="Aerts A.L."/>
            <person name="Barry K."/>
            <person name="Choi C."/>
            <person name="Clum A."/>
            <person name="Coughlan A.Y."/>
            <person name="Deshpande S."/>
            <person name="Douglass A.P."/>
            <person name="Hanson S.J."/>
            <person name="Klenk H.-P."/>
            <person name="Labutti K."/>
            <person name="Lapidus A."/>
            <person name="Lindquist E."/>
            <person name="Lipzen A."/>
            <person name="Meier-Kolthoff J.P."/>
            <person name="Ohm R.A."/>
            <person name="Otillar R.P."/>
            <person name="Pangilinan J."/>
            <person name="Peng Y."/>
            <person name="Rokas A."/>
            <person name="Rosa C.A."/>
            <person name="Scheuner C."/>
            <person name="Sibirny A.A."/>
            <person name="Slot J.C."/>
            <person name="Stielow J.B."/>
            <person name="Sun H."/>
            <person name="Kurtzman C.P."/>
            <person name="Blackwell M."/>
            <person name="Grigoriev I.V."/>
            <person name="Jeffries T.W."/>
        </authorList>
    </citation>
    <scope>NUCLEOTIDE SEQUENCE [LARGE SCALE GENOMIC DNA]</scope>
    <source>
        <strain evidence="4">NRRL Y-1933</strain>
    </source>
</reference>
<dbReference type="AlphaFoldDB" id="A0A1E4RCT7"/>
<name>A0A1E4RCT7_9ASCO</name>
<feature type="compositionally biased region" description="Low complexity" evidence="1">
    <location>
        <begin position="421"/>
        <end position="436"/>
    </location>
</feature>
<evidence type="ECO:0000313" key="3">
    <source>
        <dbReference type="EMBL" id="ODV65078.1"/>
    </source>
</evidence>
<feature type="region of interest" description="Disordered" evidence="1">
    <location>
        <begin position="269"/>
        <end position="299"/>
    </location>
</feature>
<feature type="compositionally biased region" description="Basic and acidic residues" evidence="1">
    <location>
        <begin position="445"/>
        <end position="460"/>
    </location>
</feature>
<dbReference type="InterPro" id="IPR008942">
    <property type="entry name" value="ENTH_VHS"/>
</dbReference>
<dbReference type="STRING" id="984485.A0A1E4RCT7"/>
<dbReference type="InterPro" id="IPR006569">
    <property type="entry name" value="CID_dom"/>
</dbReference>
<feature type="compositionally biased region" description="Acidic residues" evidence="1">
    <location>
        <begin position="399"/>
        <end position="410"/>
    </location>
</feature>
<dbReference type="GO" id="GO:0006369">
    <property type="term" value="P:termination of RNA polymerase II transcription"/>
    <property type="evidence" value="ECO:0007669"/>
    <property type="project" value="InterPro"/>
</dbReference>
<dbReference type="GeneID" id="30994824"/>
<dbReference type="Pfam" id="PF04818">
    <property type="entry name" value="CID"/>
    <property type="match status" value="1"/>
</dbReference>
<evidence type="ECO:0000259" key="2">
    <source>
        <dbReference type="PROSITE" id="PS51391"/>
    </source>
</evidence>
<dbReference type="RefSeq" id="XP_020074145.1">
    <property type="nucleotide sequence ID" value="XM_020220274.1"/>
</dbReference>
<dbReference type="GO" id="GO:0005737">
    <property type="term" value="C:cytoplasm"/>
    <property type="evidence" value="ECO:0007669"/>
    <property type="project" value="TreeGrafter"/>
</dbReference>
<dbReference type="EMBL" id="KV454545">
    <property type="protein sequence ID" value="ODV65078.1"/>
    <property type="molecule type" value="Genomic_DNA"/>
</dbReference>
<feature type="region of interest" description="Disordered" evidence="1">
    <location>
        <begin position="395"/>
        <end position="460"/>
    </location>
</feature>
<dbReference type="SUPFAM" id="SSF48464">
    <property type="entry name" value="ENTH/VHS domain"/>
    <property type="match status" value="1"/>
</dbReference>
<gene>
    <name evidence="3" type="ORF">HYPBUDRAFT_150468</name>
</gene>
<protein>
    <recommendedName>
        <fullName evidence="2">CID domain-containing protein</fullName>
    </recommendedName>
</protein>
<dbReference type="OrthoDB" id="2129491at2759"/>
<dbReference type="GO" id="GO:0031124">
    <property type="term" value="P:mRNA 3'-end processing"/>
    <property type="evidence" value="ECO:0007669"/>
    <property type="project" value="InterPro"/>
</dbReference>
<dbReference type="PANTHER" id="PTHR15921:SF3">
    <property type="entry name" value="PRE-MRNA CLEAVAGE COMPLEX 2 PROTEIN PCF11"/>
    <property type="match status" value="1"/>
</dbReference>
<dbReference type="CDD" id="cd16982">
    <property type="entry name" value="CID_Pcf11"/>
    <property type="match status" value="1"/>
</dbReference>
<dbReference type="Gene3D" id="1.25.40.90">
    <property type="match status" value="1"/>
</dbReference>
<dbReference type="FunFam" id="1.25.40.90:FF:000016">
    <property type="entry name" value="mRNA cleavage factor complex component Pcf11"/>
    <property type="match status" value="1"/>
</dbReference>
<sequence length="460" mass="52101">MDVEEPFNPDYYLHVLSSLTVNSRALITELTSLADKYVDEADKIVSLIEERIKKCLPQYKLFAIYLVDSICKNIGNPYNLIFGNKLYNIFTQTYLVVTDTPTRQNLINLFKTWTKAQTSSGLELFPNAVIKKIEQFIIKATSINNQNGQGIPSNGMVPARITQDMLLREGNYLLQYIIAIDDEIDQINITLNKEEEEFIKNNKMTRNNLVFQINSISDGIMTSSREEFDMKAPQYQIDLQKIRKIIDDQSFQQQAFLKPLIPKIIKAKEHEGESSPESPIEEEDVNESSTSTSPEQIEINLNPKSDIFDDILIDINQDLAFKNILAGWGKPLEINRRPSLTLKVPETNNVSTHTPKEESEEPTSIASSLGLNFNPINFLDSFLGSPQNEITPIVKSDSLYDEDDDDIDSYDPEHSIVGTATSSSSTSTSTTTTTTTLQSSMKRSHPYDEPKMVKRVRFVE</sequence>
<dbReference type="GO" id="GO:0003729">
    <property type="term" value="F:mRNA binding"/>
    <property type="evidence" value="ECO:0007669"/>
    <property type="project" value="InterPro"/>
</dbReference>
<dbReference type="GO" id="GO:0000993">
    <property type="term" value="F:RNA polymerase II complex binding"/>
    <property type="evidence" value="ECO:0007669"/>
    <property type="project" value="InterPro"/>
</dbReference>